<keyword evidence="2" id="KW-1133">Transmembrane helix</keyword>
<keyword evidence="2" id="KW-0812">Transmembrane</keyword>
<sequence length="99" mass="10290">MQQPWMPDAPPPQPGVPDDFSRASATLPVGAALVVLGAVWLLLLMGRSGAILDAAYGLPILPGTEALIALAEAWHAGMEALGVPALTQRLRAVLSWGRA</sequence>
<evidence type="ECO:0000256" key="2">
    <source>
        <dbReference type="SAM" id="Phobius"/>
    </source>
</evidence>
<keyword evidence="2" id="KW-0472">Membrane</keyword>
<evidence type="ECO:0000313" key="4">
    <source>
        <dbReference type="Proteomes" id="UP001305521"/>
    </source>
</evidence>
<name>A0ABZ0PGZ2_9PROT</name>
<proteinExistence type="predicted"/>
<dbReference type="EMBL" id="CP137852">
    <property type="protein sequence ID" value="WPB84727.1"/>
    <property type="molecule type" value="Genomic_DNA"/>
</dbReference>
<feature type="transmembrane region" description="Helical" evidence="2">
    <location>
        <begin position="20"/>
        <end position="43"/>
    </location>
</feature>
<organism evidence="3 4">
    <name type="scientific">Sediminicoccus rosea</name>
    <dbReference type="NCBI Taxonomy" id="1225128"/>
    <lineage>
        <taxon>Bacteria</taxon>
        <taxon>Pseudomonadati</taxon>
        <taxon>Pseudomonadota</taxon>
        <taxon>Alphaproteobacteria</taxon>
        <taxon>Acetobacterales</taxon>
        <taxon>Roseomonadaceae</taxon>
        <taxon>Sediminicoccus</taxon>
    </lineage>
</organism>
<protein>
    <submittedName>
        <fullName evidence="3">Uncharacterized protein</fullName>
    </submittedName>
</protein>
<dbReference type="Proteomes" id="UP001305521">
    <property type="component" value="Chromosome"/>
</dbReference>
<keyword evidence="4" id="KW-1185">Reference proteome</keyword>
<feature type="region of interest" description="Disordered" evidence="1">
    <location>
        <begin position="1"/>
        <end position="21"/>
    </location>
</feature>
<reference evidence="3 4" key="1">
    <citation type="submission" date="2023-11" db="EMBL/GenBank/DDBJ databases">
        <title>Arctic aerobic anoxygenic photoheterotroph Sediminicoccus rosea KRV36 adapts its photosynthesis to long days of polar summer.</title>
        <authorList>
            <person name="Tomasch J."/>
            <person name="Kopejtka K."/>
            <person name="Bily T."/>
            <person name="Gardiner A.T."/>
            <person name="Gardian Z."/>
            <person name="Shivaramu S."/>
            <person name="Koblizek M."/>
            <person name="Engelhardt F."/>
            <person name="Kaftan D."/>
        </authorList>
    </citation>
    <scope>NUCLEOTIDE SEQUENCE [LARGE SCALE GENOMIC DNA]</scope>
    <source>
        <strain evidence="3 4">R-30</strain>
    </source>
</reference>
<accession>A0ABZ0PGZ2</accession>
<dbReference type="RefSeq" id="WP_318648691.1">
    <property type="nucleotide sequence ID" value="NZ_CP137852.1"/>
</dbReference>
<evidence type="ECO:0000256" key="1">
    <source>
        <dbReference type="SAM" id="MobiDB-lite"/>
    </source>
</evidence>
<evidence type="ECO:0000313" key="3">
    <source>
        <dbReference type="EMBL" id="WPB84727.1"/>
    </source>
</evidence>
<gene>
    <name evidence="3" type="ORF">R9Z33_21870</name>
</gene>